<keyword evidence="2" id="KW-1185">Reference proteome</keyword>
<comment type="caution">
    <text evidence="1">The sequence shown here is derived from an EMBL/GenBank/DDBJ whole genome shotgun (WGS) entry which is preliminary data.</text>
</comment>
<organism evidence="1 2">
    <name type="scientific">Dinothrombium tinctorium</name>
    <dbReference type="NCBI Taxonomy" id="1965070"/>
    <lineage>
        <taxon>Eukaryota</taxon>
        <taxon>Metazoa</taxon>
        <taxon>Ecdysozoa</taxon>
        <taxon>Arthropoda</taxon>
        <taxon>Chelicerata</taxon>
        <taxon>Arachnida</taxon>
        <taxon>Acari</taxon>
        <taxon>Acariformes</taxon>
        <taxon>Trombidiformes</taxon>
        <taxon>Prostigmata</taxon>
        <taxon>Anystina</taxon>
        <taxon>Parasitengona</taxon>
        <taxon>Trombidioidea</taxon>
        <taxon>Trombidiidae</taxon>
        <taxon>Dinothrombium</taxon>
    </lineage>
</organism>
<dbReference type="EMBL" id="NCKU01015080">
    <property type="protein sequence ID" value="RWR99461.1"/>
    <property type="molecule type" value="Genomic_DNA"/>
</dbReference>
<sequence length="137" mass="15872">MSKFDEWSLVSNANLAKIAKNVHKSIEKIEISACEQLVSMAVDYIERNQISRSDYEKLKRSQCLNHTEFDILFSGICQLLRTCFRIRPKLKEETLKRAFVNEFRFSKEVAAVFENTLLTSKWPSIKSNILINAPSLK</sequence>
<gene>
    <name evidence="1" type="ORF">B4U79_12501</name>
</gene>
<dbReference type="Proteomes" id="UP000285301">
    <property type="component" value="Unassembled WGS sequence"/>
</dbReference>
<reference evidence="1 2" key="1">
    <citation type="journal article" date="2018" name="Gigascience">
        <title>Genomes of trombidid mites reveal novel predicted allergens and laterally-transferred genes associated with secondary metabolism.</title>
        <authorList>
            <person name="Dong X."/>
            <person name="Chaisiri K."/>
            <person name="Xia D."/>
            <person name="Armstrong S.D."/>
            <person name="Fang Y."/>
            <person name="Donnelly M.J."/>
            <person name="Kadowaki T."/>
            <person name="McGarry J.W."/>
            <person name="Darby A.C."/>
            <person name="Makepeace B.L."/>
        </authorList>
    </citation>
    <scope>NUCLEOTIDE SEQUENCE [LARGE SCALE GENOMIC DNA]</scope>
    <source>
        <strain evidence="1">UoL-WK</strain>
    </source>
</reference>
<evidence type="ECO:0000313" key="1">
    <source>
        <dbReference type="EMBL" id="RWR99461.1"/>
    </source>
</evidence>
<protein>
    <submittedName>
        <fullName evidence="1">Uncharacterized protein</fullName>
    </submittedName>
</protein>
<proteinExistence type="predicted"/>
<dbReference type="AlphaFoldDB" id="A0A3S3PX91"/>
<name>A0A3S3PX91_9ACAR</name>
<accession>A0A3S3PX91</accession>
<evidence type="ECO:0000313" key="2">
    <source>
        <dbReference type="Proteomes" id="UP000285301"/>
    </source>
</evidence>
<feature type="non-terminal residue" evidence="1">
    <location>
        <position position="137"/>
    </location>
</feature>